<reference evidence="3" key="1">
    <citation type="submission" date="2020-11" db="EMBL/GenBank/DDBJ databases">
        <authorList>
            <consortium name="DOE Joint Genome Institute"/>
            <person name="Ahrendt S."/>
            <person name="Riley R."/>
            <person name="Andreopoulos W."/>
            <person name="LaButti K."/>
            <person name="Pangilinan J."/>
            <person name="Ruiz-duenas F.J."/>
            <person name="Barrasa J.M."/>
            <person name="Sanchez-Garcia M."/>
            <person name="Camarero S."/>
            <person name="Miyauchi S."/>
            <person name="Serrano A."/>
            <person name="Linde D."/>
            <person name="Babiker R."/>
            <person name="Drula E."/>
            <person name="Ayuso-Fernandez I."/>
            <person name="Pacheco R."/>
            <person name="Padilla G."/>
            <person name="Ferreira P."/>
            <person name="Barriuso J."/>
            <person name="Kellner H."/>
            <person name="Castanera R."/>
            <person name="Alfaro M."/>
            <person name="Ramirez L."/>
            <person name="Pisabarro A.G."/>
            <person name="Kuo A."/>
            <person name="Tritt A."/>
            <person name="Lipzen A."/>
            <person name="He G."/>
            <person name="Yan M."/>
            <person name="Ng V."/>
            <person name="Cullen D."/>
            <person name="Martin F."/>
            <person name="Rosso M.-N."/>
            <person name="Henrissat B."/>
            <person name="Hibbett D."/>
            <person name="Martinez A.T."/>
            <person name="Grigoriev I.V."/>
        </authorList>
    </citation>
    <scope>NUCLEOTIDE SEQUENCE</scope>
    <source>
        <strain evidence="3">AH 44721</strain>
    </source>
</reference>
<keyword evidence="2" id="KW-0472">Membrane</keyword>
<sequence length="650" mass="67044">MSHQRWVVVDDTDPSIHYTGPWFADTSGSQDNIGNYGPSYQSTLHGTKQDASFSFAFTGSKVTIFGSNNRVNSSGTLDPTWNCFVDGVATGPTAYFQYPENNWVFCDQDSLSDGQHVITVNATVTSGHTFWFDSIQYVPSASNDLSPDAILVDNHDADLQFGSGWGSLGGSANMTTVSNSIFTYEWTGVSLSWYGFIPAELPLGQTTGSYAVDGGNPTSFLLKGIPPNTATLYNQKFFQTPNFPAGPHKIVVTYLGNGQVTPLTLDYLIVQNGSVPNSSSSSSSSSSSGGGSSSPSGGSSSSGTTSGSPASQPSSAHGTSPSGAAASGVSSNSGGSNSTSSSPSNSGSSSSGSSSSNNGSSGSGSASNNSSSEGSSGSNLASSSSTQKSNTGPIVGGIVGALVLIALAVVAFLLYRKKNKKIKLDRAYGAGGPLNSGSQANFVEPFQYSPVQTSPPPTMLSGGVSYGLSGYNNSSQHMPLPQNSPTNTLSYVNNAGSPTTNATHHGSMPSYTTTDLHSAITSATATSLSTGGLSAGSPVNVDPQQQHGYQVGYGAFPYTSEKMRREAEAVAARAQAQANANTTPLRPMRPNQQPAEQQVRQGIYPSPSPFDNSNTGSNSRLVVHEDSGIRLPPHTQGLDVVDVPPVYTPA</sequence>
<dbReference type="AlphaFoldDB" id="A0A9P5P088"/>
<gene>
    <name evidence="3" type="ORF">CPB84DRAFT_1820846</name>
</gene>
<proteinExistence type="predicted"/>
<name>A0A9P5P088_GYMJU</name>
<dbReference type="EMBL" id="JADNYJ010000003">
    <property type="protein sequence ID" value="KAF8912183.1"/>
    <property type="molecule type" value="Genomic_DNA"/>
</dbReference>
<protein>
    <submittedName>
        <fullName evidence="3">Uncharacterized protein</fullName>
    </submittedName>
</protein>
<dbReference type="OrthoDB" id="3052647at2759"/>
<feature type="transmembrane region" description="Helical" evidence="2">
    <location>
        <begin position="394"/>
        <end position="415"/>
    </location>
</feature>
<keyword evidence="2" id="KW-0812">Transmembrane</keyword>
<dbReference type="Proteomes" id="UP000724874">
    <property type="component" value="Unassembled WGS sequence"/>
</dbReference>
<dbReference type="Gene3D" id="2.60.120.260">
    <property type="entry name" value="Galactose-binding domain-like"/>
    <property type="match status" value="2"/>
</dbReference>
<evidence type="ECO:0000256" key="1">
    <source>
        <dbReference type="SAM" id="MobiDB-lite"/>
    </source>
</evidence>
<evidence type="ECO:0000313" key="4">
    <source>
        <dbReference type="Proteomes" id="UP000724874"/>
    </source>
</evidence>
<feature type="compositionally biased region" description="Low complexity" evidence="1">
    <location>
        <begin position="274"/>
        <end position="385"/>
    </location>
</feature>
<evidence type="ECO:0000313" key="3">
    <source>
        <dbReference type="EMBL" id="KAF8912183.1"/>
    </source>
</evidence>
<accession>A0A9P5P088</accession>
<feature type="region of interest" description="Disordered" evidence="1">
    <location>
        <begin position="274"/>
        <end position="389"/>
    </location>
</feature>
<organism evidence="3 4">
    <name type="scientific">Gymnopilus junonius</name>
    <name type="common">Spectacular rustgill mushroom</name>
    <name type="synonym">Gymnopilus spectabilis subsp. junonius</name>
    <dbReference type="NCBI Taxonomy" id="109634"/>
    <lineage>
        <taxon>Eukaryota</taxon>
        <taxon>Fungi</taxon>
        <taxon>Dikarya</taxon>
        <taxon>Basidiomycota</taxon>
        <taxon>Agaricomycotina</taxon>
        <taxon>Agaricomycetes</taxon>
        <taxon>Agaricomycetidae</taxon>
        <taxon>Agaricales</taxon>
        <taxon>Agaricineae</taxon>
        <taxon>Hymenogastraceae</taxon>
        <taxon>Gymnopilus</taxon>
    </lineage>
</organism>
<feature type="region of interest" description="Disordered" evidence="1">
    <location>
        <begin position="576"/>
        <end position="596"/>
    </location>
</feature>
<evidence type="ECO:0000256" key="2">
    <source>
        <dbReference type="SAM" id="Phobius"/>
    </source>
</evidence>
<keyword evidence="2" id="KW-1133">Transmembrane helix</keyword>
<keyword evidence="4" id="KW-1185">Reference proteome</keyword>
<comment type="caution">
    <text evidence="3">The sequence shown here is derived from an EMBL/GenBank/DDBJ whole genome shotgun (WGS) entry which is preliminary data.</text>
</comment>